<organism evidence="1 2">
    <name type="scientific">Cupriavidus gilardii</name>
    <dbReference type="NCBI Taxonomy" id="82541"/>
    <lineage>
        <taxon>Bacteria</taxon>
        <taxon>Pseudomonadati</taxon>
        <taxon>Pseudomonadota</taxon>
        <taxon>Betaproteobacteria</taxon>
        <taxon>Burkholderiales</taxon>
        <taxon>Burkholderiaceae</taxon>
        <taxon>Cupriavidus</taxon>
    </lineage>
</organism>
<proteinExistence type="predicted"/>
<gene>
    <name evidence="1" type="ORF">NDR89_20095</name>
</gene>
<evidence type="ECO:0000313" key="2">
    <source>
        <dbReference type="Proteomes" id="UP001056648"/>
    </source>
</evidence>
<reference evidence="1" key="1">
    <citation type="submission" date="2022-06" db="EMBL/GenBank/DDBJ databases">
        <title>Complete genome sequence and characterization of Cupriavidus gilardii QJ1 isolated from contaminating cells.</title>
        <authorList>
            <person name="Qi J."/>
        </authorList>
    </citation>
    <scope>NUCLEOTIDE SEQUENCE</scope>
    <source>
        <strain evidence="1">QJ1</strain>
    </source>
</reference>
<dbReference type="EMBL" id="CP098736">
    <property type="protein sequence ID" value="USE78940.1"/>
    <property type="molecule type" value="Genomic_DNA"/>
</dbReference>
<keyword evidence="2" id="KW-1185">Reference proteome</keyword>
<name>A0ABY4VNX2_9BURK</name>
<sequence>MGQQDKTAPKFTPGPWMTLPEEVDRSYVRIRGTQPGSRYKIANVLTPVYEGVHEREAEETRANARLIAATPDLFEALHAARRLVAEDRASLFACHLNPRTGVVDDDLGKIALAEYDAVLAQIDAAIVKAVGSV</sequence>
<accession>A0ABY4VNX2</accession>
<protein>
    <submittedName>
        <fullName evidence="1">Uncharacterized protein</fullName>
    </submittedName>
</protein>
<evidence type="ECO:0000313" key="1">
    <source>
        <dbReference type="EMBL" id="USE78940.1"/>
    </source>
</evidence>
<dbReference type="RefSeq" id="WP_252252676.1">
    <property type="nucleotide sequence ID" value="NZ_CP098736.1"/>
</dbReference>
<dbReference type="Proteomes" id="UP001056648">
    <property type="component" value="Chromosome 2"/>
</dbReference>